<evidence type="ECO:0000259" key="1">
    <source>
        <dbReference type="PROSITE" id="PS51186"/>
    </source>
</evidence>
<dbReference type="InterPro" id="IPR016181">
    <property type="entry name" value="Acyl_CoA_acyltransferase"/>
</dbReference>
<evidence type="ECO:0000313" key="2">
    <source>
        <dbReference type="EMBL" id="HIY21122.1"/>
    </source>
</evidence>
<dbReference type="AlphaFoldDB" id="A0A9D2BYC7"/>
<feature type="domain" description="N-acetyltransferase" evidence="1">
    <location>
        <begin position="10"/>
        <end position="150"/>
    </location>
</feature>
<name>A0A9D2BYC7_9FIRM</name>
<protein>
    <submittedName>
        <fullName evidence="2">GNAT family N-acetyltransferase</fullName>
    </submittedName>
</protein>
<evidence type="ECO:0000313" key="3">
    <source>
        <dbReference type="Proteomes" id="UP000823868"/>
    </source>
</evidence>
<dbReference type="Proteomes" id="UP000823868">
    <property type="component" value="Unassembled WGS sequence"/>
</dbReference>
<reference evidence="2" key="1">
    <citation type="journal article" date="2021" name="PeerJ">
        <title>Extensive microbial diversity within the chicken gut microbiome revealed by metagenomics and culture.</title>
        <authorList>
            <person name="Gilroy R."/>
            <person name="Ravi A."/>
            <person name="Getino M."/>
            <person name="Pursley I."/>
            <person name="Horton D.L."/>
            <person name="Alikhan N.F."/>
            <person name="Baker D."/>
            <person name="Gharbi K."/>
            <person name="Hall N."/>
            <person name="Watson M."/>
            <person name="Adriaenssens E.M."/>
            <person name="Foster-Nyarko E."/>
            <person name="Jarju S."/>
            <person name="Secka A."/>
            <person name="Antonio M."/>
            <person name="Oren A."/>
            <person name="Chaudhuri R.R."/>
            <person name="La Ragione R."/>
            <person name="Hildebrand F."/>
            <person name="Pallen M.J."/>
        </authorList>
    </citation>
    <scope>NUCLEOTIDE SEQUENCE</scope>
    <source>
        <strain evidence="2">ChiBcec16_6824</strain>
    </source>
</reference>
<dbReference type="PROSITE" id="PS51186">
    <property type="entry name" value="GNAT"/>
    <property type="match status" value="1"/>
</dbReference>
<accession>A0A9D2BYC7</accession>
<sequence length="299" mass="33778">MEITLDGSSFDYRTCYQEENGLRGSFCALAQEVFGLDFEPWYRAGYWGDRYRLYSLVREGKVAANVSVSPMDLRCMGKEFHFLQIGTVMSAPSERGRGLIHFLMARALTDWKGKCDGIYLFANQETVDFYPRFGFARVREFRHTMSIQPQEGGRAPRRLIPELSQDKALLLRRYQKGNPYSLLQWEHNPGLLMFHCGGALRECIYDLPDFDLTAVVTYDGNTMYCQELLGSGSGAELETVLTALAQPETEKAVLGFTPRAGGRCSVRPLSGGEGVLLAQGQVEPLLRHYQMRFPILSHT</sequence>
<dbReference type="EMBL" id="DXDX01000077">
    <property type="protein sequence ID" value="HIY21122.1"/>
    <property type="molecule type" value="Genomic_DNA"/>
</dbReference>
<dbReference type="SUPFAM" id="SSF55729">
    <property type="entry name" value="Acyl-CoA N-acyltransferases (Nat)"/>
    <property type="match status" value="1"/>
</dbReference>
<reference evidence="2" key="2">
    <citation type="submission" date="2021-04" db="EMBL/GenBank/DDBJ databases">
        <authorList>
            <person name="Gilroy R."/>
        </authorList>
    </citation>
    <scope>NUCLEOTIDE SEQUENCE</scope>
    <source>
        <strain evidence="2">ChiBcec16_6824</strain>
    </source>
</reference>
<proteinExistence type="predicted"/>
<organism evidence="2 3">
    <name type="scientific">Candidatus Flavonifractor merdigallinarum</name>
    <dbReference type="NCBI Taxonomy" id="2838589"/>
    <lineage>
        <taxon>Bacteria</taxon>
        <taxon>Bacillati</taxon>
        <taxon>Bacillota</taxon>
        <taxon>Clostridia</taxon>
        <taxon>Eubacteriales</taxon>
        <taxon>Oscillospiraceae</taxon>
        <taxon>Flavonifractor</taxon>
    </lineage>
</organism>
<dbReference type="InterPro" id="IPR000182">
    <property type="entry name" value="GNAT_dom"/>
</dbReference>
<comment type="caution">
    <text evidence="2">The sequence shown here is derived from an EMBL/GenBank/DDBJ whole genome shotgun (WGS) entry which is preliminary data.</text>
</comment>
<dbReference type="Pfam" id="PF13527">
    <property type="entry name" value="Acetyltransf_9"/>
    <property type="match status" value="1"/>
</dbReference>
<gene>
    <name evidence="2" type="ORF">H9841_04365</name>
</gene>
<dbReference type="Gene3D" id="3.40.630.30">
    <property type="match status" value="1"/>
</dbReference>
<dbReference type="GO" id="GO:0016747">
    <property type="term" value="F:acyltransferase activity, transferring groups other than amino-acyl groups"/>
    <property type="evidence" value="ECO:0007669"/>
    <property type="project" value="InterPro"/>
</dbReference>